<evidence type="ECO:0000313" key="3">
    <source>
        <dbReference type="EMBL" id="HAE2550595.1"/>
    </source>
</evidence>
<reference evidence="2" key="2">
    <citation type="submission" date="2018-07" db="EMBL/GenBank/DDBJ databases">
        <authorList>
            <consortium name="NCBI Pathogen Detection Project"/>
        </authorList>
    </citation>
    <scope>NUCLEOTIDE SEQUENCE</scope>
    <source>
        <strain evidence="2">11-7312</strain>
    </source>
</reference>
<evidence type="ECO:0000313" key="2">
    <source>
        <dbReference type="EMBL" id="HAE2550110.1"/>
    </source>
</evidence>
<accession>A0A728EJT1</accession>
<dbReference type="EMBL" id="DAARIH010000058">
    <property type="protein sequence ID" value="HAE2550595.1"/>
    <property type="molecule type" value="Genomic_DNA"/>
</dbReference>
<feature type="non-terminal residue" evidence="2">
    <location>
        <position position="292"/>
    </location>
</feature>
<sequence>MARNKQASRRTVQATADGYENFVARVGMQTPNQHSASTYRANFTSRNRMLVEWSYRSSWLIGEAVDAIPDDMTRKGIRITSEIDAKDRGTLEAQLDQLQIWDALNDVLKWSRLYGGAVGFIMIEGQAPMTPLRLETIGEGKFKGILPLDRWMINPVLTRRIKEMGPNLGKPELYDVVTTATGIPAWRIHHSRLIRFDGVTLPFQQKMTENEWGMSVVERIWDRLTAFDSATVGAAQLVYKAHLRTYKVEKLRELIALGGPAFEALLKNIDLIRQFQSNEGMTLMDARDTFET</sequence>
<dbReference type="InterPro" id="IPR024459">
    <property type="entry name" value="Acb1-like_N"/>
</dbReference>
<proteinExistence type="predicted"/>
<feature type="domain" description="Anti-CBASS protein Acb1-like N-terminal" evidence="1">
    <location>
        <begin position="55"/>
        <end position="291"/>
    </location>
</feature>
<organism evidence="2">
    <name type="scientific">Salmonella enterica subsp. enterica serovar Javiana</name>
    <dbReference type="NCBI Taxonomy" id="363569"/>
    <lineage>
        <taxon>Bacteria</taxon>
        <taxon>Pseudomonadati</taxon>
        <taxon>Pseudomonadota</taxon>
        <taxon>Gammaproteobacteria</taxon>
        <taxon>Enterobacterales</taxon>
        <taxon>Enterobacteriaceae</taxon>
        <taxon>Salmonella</taxon>
    </lineage>
</organism>
<protein>
    <submittedName>
        <fullName evidence="2">DUF1073 domain-containing protein</fullName>
    </submittedName>
</protein>
<reference evidence="2" key="1">
    <citation type="journal article" date="2018" name="Genome Biol.">
        <title>SKESA: strategic k-mer extension for scrupulous assemblies.</title>
        <authorList>
            <person name="Souvorov A."/>
            <person name="Agarwala R."/>
            <person name="Lipman D.J."/>
        </authorList>
    </citation>
    <scope>NUCLEOTIDE SEQUENCE</scope>
    <source>
        <strain evidence="2">11-7312</strain>
    </source>
</reference>
<comment type="caution">
    <text evidence="2">The sequence shown here is derived from an EMBL/GenBank/DDBJ whole genome shotgun (WGS) entry which is preliminary data.</text>
</comment>
<evidence type="ECO:0000259" key="1">
    <source>
        <dbReference type="Pfam" id="PF06381"/>
    </source>
</evidence>
<dbReference type="AlphaFoldDB" id="A0A728EJT1"/>
<gene>
    <name evidence="2" type="ORF">G3331_003983</name>
    <name evidence="3" type="ORF">G3331_004496</name>
</gene>
<dbReference type="EMBL" id="DAARIH010000040">
    <property type="protein sequence ID" value="HAE2550110.1"/>
    <property type="molecule type" value="Genomic_DNA"/>
</dbReference>
<name>A0A728EJT1_SALET</name>
<dbReference type="Pfam" id="PF06381">
    <property type="entry name" value="Phage_portal_3"/>
    <property type="match status" value="1"/>
</dbReference>